<evidence type="ECO:0000313" key="1">
    <source>
        <dbReference type="EMBL" id="KAG7337949.1"/>
    </source>
</evidence>
<gene>
    <name evidence="1" type="ORF">IV203_011278</name>
    <name evidence="2" type="ORF">IV203_032082</name>
</gene>
<reference evidence="1" key="2">
    <citation type="submission" date="2021-04" db="EMBL/GenBank/DDBJ databases">
        <authorList>
            <person name="Podell S."/>
        </authorList>
    </citation>
    <scope>NUCLEOTIDE SEQUENCE</scope>
    <source>
        <strain evidence="1">Hildebrandi</strain>
    </source>
</reference>
<sequence>MWLKYWTVYRPPNSKRLQAGIFQLLKLFFQPIRRSHFKSSGARLGDSLRGTYSSDYPPSDRVGPQVVQDGRLLIAGEAFPVPPRHNGWVDGAAMSGLHAAEIILNKIDSSTNWFTIPQRIWAEKD</sequence>
<evidence type="ECO:0000313" key="2">
    <source>
        <dbReference type="EMBL" id="KAG7369339.1"/>
    </source>
</evidence>
<evidence type="ECO:0000313" key="3">
    <source>
        <dbReference type="Proteomes" id="UP000693970"/>
    </source>
</evidence>
<dbReference type="OrthoDB" id="47919at2759"/>
<name>A0A9K3PAL5_9STRA</name>
<proteinExistence type="predicted"/>
<protein>
    <submittedName>
        <fullName evidence="1">Uncharacterized protein</fullName>
    </submittedName>
</protein>
<keyword evidence="3" id="KW-1185">Reference proteome</keyword>
<dbReference type="Proteomes" id="UP000693970">
    <property type="component" value="Unassembled WGS sequence"/>
</dbReference>
<dbReference type="EMBL" id="JAGRRH010000069">
    <property type="protein sequence ID" value="KAG7337949.1"/>
    <property type="molecule type" value="Genomic_DNA"/>
</dbReference>
<organism evidence="1 3">
    <name type="scientific">Nitzschia inconspicua</name>
    <dbReference type="NCBI Taxonomy" id="303405"/>
    <lineage>
        <taxon>Eukaryota</taxon>
        <taxon>Sar</taxon>
        <taxon>Stramenopiles</taxon>
        <taxon>Ochrophyta</taxon>
        <taxon>Bacillariophyta</taxon>
        <taxon>Bacillariophyceae</taxon>
        <taxon>Bacillariophycidae</taxon>
        <taxon>Bacillariales</taxon>
        <taxon>Bacillariaceae</taxon>
        <taxon>Nitzschia</taxon>
    </lineage>
</organism>
<dbReference type="AlphaFoldDB" id="A0A9K3PAL5"/>
<reference evidence="1" key="1">
    <citation type="journal article" date="2021" name="Sci. Rep.">
        <title>Diploid genomic architecture of Nitzschia inconspicua, an elite biomass production diatom.</title>
        <authorList>
            <person name="Oliver A."/>
            <person name="Podell S."/>
            <person name="Pinowska A."/>
            <person name="Traller J.C."/>
            <person name="Smith S.R."/>
            <person name="McClure R."/>
            <person name="Beliaev A."/>
            <person name="Bohutskyi P."/>
            <person name="Hill E.A."/>
            <person name="Rabines A."/>
            <person name="Zheng H."/>
            <person name="Allen L.Z."/>
            <person name="Kuo A."/>
            <person name="Grigoriev I.V."/>
            <person name="Allen A.E."/>
            <person name="Hazlebeck D."/>
            <person name="Allen E.E."/>
        </authorList>
    </citation>
    <scope>NUCLEOTIDE SEQUENCE</scope>
    <source>
        <strain evidence="1">Hildebrandi</strain>
    </source>
</reference>
<dbReference type="EMBL" id="JAGRRH010000006">
    <property type="protein sequence ID" value="KAG7369339.1"/>
    <property type="molecule type" value="Genomic_DNA"/>
</dbReference>
<accession>A0A9K3PAL5</accession>
<comment type="caution">
    <text evidence="1">The sequence shown here is derived from an EMBL/GenBank/DDBJ whole genome shotgun (WGS) entry which is preliminary data.</text>
</comment>